<dbReference type="OrthoDB" id="7163760at2"/>
<dbReference type="Pfam" id="PF00583">
    <property type="entry name" value="Acetyltransf_1"/>
    <property type="match status" value="2"/>
</dbReference>
<dbReference type="Gene3D" id="3.40.630.30">
    <property type="match status" value="2"/>
</dbReference>
<dbReference type="Proteomes" id="UP000245938">
    <property type="component" value="Unassembled WGS sequence"/>
</dbReference>
<dbReference type="InterPro" id="IPR050769">
    <property type="entry name" value="NAT_camello-type"/>
</dbReference>
<accession>A0A2U3APU5</accession>
<dbReference type="GO" id="GO:0008080">
    <property type="term" value="F:N-acetyltransferase activity"/>
    <property type="evidence" value="ECO:0007669"/>
    <property type="project" value="InterPro"/>
</dbReference>
<proteinExistence type="predicted"/>
<dbReference type="PANTHER" id="PTHR13947">
    <property type="entry name" value="GNAT FAMILY N-ACETYLTRANSFERASE"/>
    <property type="match status" value="1"/>
</dbReference>
<organism evidence="3 4">
    <name type="scientific">Kurthia sibirica</name>
    <dbReference type="NCBI Taxonomy" id="202750"/>
    <lineage>
        <taxon>Bacteria</taxon>
        <taxon>Bacillati</taxon>
        <taxon>Bacillota</taxon>
        <taxon>Bacilli</taxon>
        <taxon>Bacillales</taxon>
        <taxon>Caryophanaceae</taxon>
        <taxon>Kurthia</taxon>
    </lineage>
</organism>
<feature type="domain" description="N-acetyltransferase" evidence="2">
    <location>
        <begin position="10"/>
        <end position="152"/>
    </location>
</feature>
<dbReference type="SUPFAM" id="SSF55729">
    <property type="entry name" value="Acyl-CoA N-acyltransferases (Nat)"/>
    <property type="match status" value="1"/>
</dbReference>
<comment type="caution">
    <text evidence="3">The sequence shown here is derived from an EMBL/GenBank/DDBJ whole genome shotgun (WGS) entry which is preliminary data.</text>
</comment>
<dbReference type="AlphaFoldDB" id="A0A2U3APU5"/>
<name>A0A2U3APU5_9BACL</name>
<keyword evidence="1 3" id="KW-0808">Transferase</keyword>
<dbReference type="CDD" id="cd04301">
    <property type="entry name" value="NAT_SF"/>
    <property type="match status" value="1"/>
</dbReference>
<protein>
    <submittedName>
        <fullName evidence="3">N-acetyltransferase</fullName>
    </submittedName>
</protein>
<evidence type="ECO:0000313" key="3">
    <source>
        <dbReference type="EMBL" id="PWI26562.1"/>
    </source>
</evidence>
<gene>
    <name evidence="3" type="ORF">DEX24_02015</name>
</gene>
<evidence type="ECO:0000313" key="4">
    <source>
        <dbReference type="Proteomes" id="UP000245938"/>
    </source>
</evidence>
<dbReference type="RefSeq" id="WP_109304733.1">
    <property type="nucleotide sequence ID" value="NZ_BJUF01000002.1"/>
</dbReference>
<sequence>MNLFAMKISYPIDAETEQELQALLKMCQLKDAVEYGELMHEKYWQQASAGSFIVVIYDEDQDKLVGALSAYDLLAINTYEWSLLVAPDYRQIGIEEGLIEGLKHGLMERNANGEMAVTLHNADMTKILTDNGYVYSSSEIEMRALPEAASISSIVVRPYIASDLNALAVMMEDGFGDVREETVEMADLIAAEQNSQIWIIEQADEVVGTMTTASEGQVLWITAFTVAAAYRQQGIALTLLKWVKNYATEKQFSTLLVEVETENPAALSLYQKAGFINKKQFDFFVVK</sequence>
<dbReference type="EMBL" id="QFVR01000002">
    <property type="protein sequence ID" value="PWI26562.1"/>
    <property type="molecule type" value="Genomic_DNA"/>
</dbReference>
<feature type="domain" description="N-acetyltransferase" evidence="2">
    <location>
        <begin position="154"/>
        <end position="287"/>
    </location>
</feature>
<dbReference type="PROSITE" id="PS51186">
    <property type="entry name" value="GNAT"/>
    <property type="match status" value="2"/>
</dbReference>
<evidence type="ECO:0000256" key="1">
    <source>
        <dbReference type="ARBA" id="ARBA00022679"/>
    </source>
</evidence>
<evidence type="ECO:0000259" key="2">
    <source>
        <dbReference type="PROSITE" id="PS51186"/>
    </source>
</evidence>
<dbReference type="PANTHER" id="PTHR13947:SF37">
    <property type="entry name" value="LD18367P"/>
    <property type="match status" value="1"/>
</dbReference>
<dbReference type="InterPro" id="IPR016181">
    <property type="entry name" value="Acyl_CoA_acyltransferase"/>
</dbReference>
<keyword evidence="4" id="KW-1185">Reference proteome</keyword>
<reference evidence="3 4" key="1">
    <citation type="submission" date="2018-05" db="EMBL/GenBank/DDBJ databases">
        <title>Kurthia sibirica genome sequence.</title>
        <authorList>
            <person name="Maclea K.S."/>
            <person name="Goen A.E."/>
        </authorList>
    </citation>
    <scope>NUCLEOTIDE SEQUENCE [LARGE SCALE GENOMIC DNA]</scope>
    <source>
        <strain evidence="3 4">ATCC 49154</strain>
    </source>
</reference>
<dbReference type="InterPro" id="IPR000182">
    <property type="entry name" value="GNAT_dom"/>
</dbReference>